<accession>A0A5J4TA87</accession>
<comment type="caution">
    <text evidence="1">The sequence shown here is derived from an EMBL/GenBank/DDBJ whole genome shotgun (WGS) entry which is preliminary data.</text>
</comment>
<name>A0A5J4TA87_9EUKA</name>
<organism evidence="1 2">
    <name type="scientific">Streblomastix strix</name>
    <dbReference type="NCBI Taxonomy" id="222440"/>
    <lineage>
        <taxon>Eukaryota</taxon>
        <taxon>Metamonada</taxon>
        <taxon>Preaxostyla</taxon>
        <taxon>Oxymonadida</taxon>
        <taxon>Streblomastigidae</taxon>
        <taxon>Streblomastix</taxon>
    </lineage>
</organism>
<protein>
    <submittedName>
        <fullName evidence="1">Uncharacterized protein</fullName>
    </submittedName>
</protein>
<sequence length="33" mass="3451">ISFSANCALDPQSGISIQKKHECATGREADTGD</sequence>
<dbReference type="Proteomes" id="UP000324800">
    <property type="component" value="Unassembled WGS sequence"/>
</dbReference>
<gene>
    <name evidence="1" type="ORF">EZS28_049189</name>
</gene>
<reference evidence="1 2" key="1">
    <citation type="submission" date="2019-03" db="EMBL/GenBank/DDBJ databases">
        <title>Single cell metagenomics reveals metabolic interactions within the superorganism composed of flagellate Streblomastix strix and complex community of Bacteroidetes bacteria on its surface.</title>
        <authorList>
            <person name="Treitli S.C."/>
            <person name="Kolisko M."/>
            <person name="Husnik F."/>
            <person name="Keeling P."/>
            <person name="Hampl V."/>
        </authorList>
    </citation>
    <scope>NUCLEOTIDE SEQUENCE [LARGE SCALE GENOMIC DNA]</scope>
    <source>
        <strain evidence="1">ST1C</strain>
    </source>
</reference>
<dbReference type="AlphaFoldDB" id="A0A5J4TA87"/>
<proteinExistence type="predicted"/>
<feature type="non-terminal residue" evidence="1">
    <location>
        <position position="1"/>
    </location>
</feature>
<evidence type="ECO:0000313" key="1">
    <source>
        <dbReference type="EMBL" id="KAA6355284.1"/>
    </source>
</evidence>
<dbReference type="EMBL" id="SNRW01034852">
    <property type="protein sequence ID" value="KAA6355284.1"/>
    <property type="molecule type" value="Genomic_DNA"/>
</dbReference>
<evidence type="ECO:0000313" key="2">
    <source>
        <dbReference type="Proteomes" id="UP000324800"/>
    </source>
</evidence>